<gene>
    <name evidence="2" type="ORF">QNI16_26710</name>
</gene>
<reference evidence="2" key="1">
    <citation type="submission" date="2023-05" db="EMBL/GenBank/DDBJ databases">
        <authorList>
            <person name="Zhang X."/>
        </authorList>
    </citation>
    <scope>NUCLEOTIDE SEQUENCE</scope>
    <source>
        <strain evidence="2">YF14B1</strain>
    </source>
</reference>
<dbReference type="CDD" id="cd07247">
    <property type="entry name" value="SgaA_N_like"/>
    <property type="match status" value="1"/>
</dbReference>
<dbReference type="Pfam" id="PF00903">
    <property type="entry name" value="Glyoxalase"/>
    <property type="match status" value="1"/>
</dbReference>
<dbReference type="Proteomes" id="UP001241110">
    <property type="component" value="Unassembled WGS sequence"/>
</dbReference>
<organism evidence="2 3">
    <name type="scientific">Xanthocytophaga flava</name>
    <dbReference type="NCBI Taxonomy" id="3048013"/>
    <lineage>
        <taxon>Bacteria</taxon>
        <taxon>Pseudomonadati</taxon>
        <taxon>Bacteroidota</taxon>
        <taxon>Cytophagia</taxon>
        <taxon>Cytophagales</taxon>
        <taxon>Rhodocytophagaceae</taxon>
        <taxon>Xanthocytophaga</taxon>
    </lineage>
</organism>
<dbReference type="PROSITE" id="PS51819">
    <property type="entry name" value="VOC"/>
    <property type="match status" value="1"/>
</dbReference>
<comment type="caution">
    <text evidence="2">The sequence shown here is derived from an EMBL/GenBank/DDBJ whole genome shotgun (WGS) entry which is preliminary data.</text>
</comment>
<dbReference type="EMBL" id="JASJOS010000013">
    <property type="protein sequence ID" value="MDJ1484118.1"/>
    <property type="molecule type" value="Genomic_DNA"/>
</dbReference>
<evidence type="ECO:0000313" key="3">
    <source>
        <dbReference type="Proteomes" id="UP001241110"/>
    </source>
</evidence>
<dbReference type="RefSeq" id="WP_313984967.1">
    <property type="nucleotide sequence ID" value="NZ_JASJOS010000013.1"/>
</dbReference>
<name>A0AAE3QX63_9BACT</name>
<dbReference type="InterPro" id="IPR004360">
    <property type="entry name" value="Glyas_Fos-R_dOase_dom"/>
</dbReference>
<dbReference type="PANTHER" id="PTHR33993">
    <property type="entry name" value="GLYOXALASE-RELATED"/>
    <property type="match status" value="1"/>
</dbReference>
<accession>A0AAE3QX63</accession>
<dbReference type="SUPFAM" id="SSF54593">
    <property type="entry name" value="Glyoxalase/Bleomycin resistance protein/Dihydroxybiphenyl dioxygenase"/>
    <property type="match status" value="1"/>
</dbReference>
<evidence type="ECO:0000259" key="1">
    <source>
        <dbReference type="PROSITE" id="PS51819"/>
    </source>
</evidence>
<evidence type="ECO:0000313" key="2">
    <source>
        <dbReference type="EMBL" id="MDJ1484118.1"/>
    </source>
</evidence>
<dbReference type="PANTHER" id="PTHR33993:SF2">
    <property type="entry name" value="VOC DOMAIN-CONTAINING PROTEIN"/>
    <property type="match status" value="1"/>
</dbReference>
<sequence>MTESTHPVVFFDIGCKDLDKTTTFYQSLFGWTPSGIPFANLLNTGSLEGIQGQITALGHEPHNYVIVYIQVDDISSHLDRIIAAGGQKLVGPVTLPNGKQFAWFKDLEGTTMGLVTKV</sequence>
<feature type="domain" description="VOC" evidence="1">
    <location>
        <begin position="7"/>
        <end position="117"/>
    </location>
</feature>
<dbReference type="AlphaFoldDB" id="A0AAE3QX63"/>
<dbReference type="InterPro" id="IPR029068">
    <property type="entry name" value="Glyas_Bleomycin-R_OHBP_Dase"/>
</dbReference>
<dbReference type="InterPro" id="IPR052164">
    <property type="entry name" value="Anthracycline_SecMetBiosynth"/>
</dbReference>
<protein>
    <submittedName>
        <fullName evidence="2">VOC family protein</fullName>
    </submittedName>
</protein>
<dbReference type="Gene3D" id="3.10.180.10">
    <property type="entry name" value="2,3-Dihydroxybiphenyl 1,2-Dioxygenase, domain 1"/>
    <property type="match status" value="1"/>
</dbReference>
<dbReference type="InterPro" id="IPR037523">
    <property type="entry name" value="VOC_core"/>
</dbReference>
<proteinExistence type="predicted"/>